<gene>
    <name evidence="2" type="ORF">PEp14_00047</name>
</gene>
<evidence type="ECO:0000256" key="1">
    <source>
        <dbReference type="SAM" id="MobiDB-lite"/>
    </source>
</evidence>
<sequence>MEGTKHEFVLKKTVAMFNKLTGKKMTTKEGGAFLDLYDFVADHAGPDTPAEPTPWDKATSETAAEAQPQTIERAPGPVDLEIPAFIGREVEKAVAPEPEQPQSAAAVLEEAMSRGNGLVVVTDSPDTKVKPARREFTFAPAPAEPAPARPAKYAPPPIRTSDREHIPGYDWQIVVLDRQKREENSYIVHFANAPTQDEFDEHFALFASQSHYVHLNEWIRGDWQGITDSYRKGYSRPAKPAEQPAPLPASTVVHQAKAPEPELVGRDVSQPAISAPWEQADKAFRIRYHSDALGGINFHYVDKKPSRAEMAHFHHTKCLAAVQSRPTEGAA</sequence>
<dbReference type="Proteomes" id="UP000007323">
    <property type="component" value="Segment"/>
</dbReference>
<name>H2DE77_9CAUD</name>
<dbReference type="KEGG" id="vg:11605356"/>
<evidence type="ECO:0000313" key="3">
    <source>
        <dbReference type="Proteomes" id="UP000007323"/>
    </source>
</evidence>
<protein>
    <submittedName>
        <fullName evidence="2">Uncharacterized protein</fullName>
    </submittedName>
</protein>
<dbReference type="GeneID" id="11605356"/>
<dbReference type="EMBL" id="JN585957">
    <property type="protein sequence ID" value="AEY69636.1"/>
    <property type="molecule type" value="Genomic_DNA"/>
</dbReference>
<keyword evidence="3" id="KW-1185">Reference proteome</keyword>
<feature type="region of interest" description="Disordered" evidence="1">
    <location>
        <begin position="140"/>
        <end position="161"/>
    </location>
</feature>
<feature type="compositionally biased region" description="Pro residues" evidence="1">
    <location>
        <begin position="142"/>
        <end position="158"/>
    </location>
</feature>
<evidence type="ECO:0000313" key="2">
    <source>
        <dbReference type="EMBL" id="AEY69636.1"/>
    </source>
</evidence>
<accession>H2DE77</accession>
<dbReference type="RefSeq" id="YP_005098451.1">
    <property type="nucleotide sequence ID" value="NC_016767.1"/>
</dbReference>
<reference evidence="2 3" key="1">
    <citation type="submission" date="2011-08" db="EMBL/GenBank/DDBJ databases">
        <authorList>
            <person name="Kim I.-G."/>
            <person name="Rhim S.-L."/>
        </authorList>
    </citation>
    <scope>NUCLEOTIDE SEQUENCE [LARGE SCALE GENOMIC DNA]</scope>
</reference>
<feature type="region of interest" description="Disordered" evidence="1">
    <location>
        <begin position="42"/>
        <end position="76"/>
    </location>
</feature>
<proteinExistence type="predicted"/>
<organism evidence="2 3">
    <name type="scientific">Erwinia phage PEp14</name>
    <dbReference type="NCBI Taxonomy" id="1131315"/>
    <lineage>
        <taxon>Viruses</taxon>
        <taxon>Duplodnaviria</taxon>
        <taxon>Heunggongvirae</taxon>
        <taxon>Uroviricota</taxon>
        <taxon>Caudoviricetes</taxon>
        <taxon>Pavtokvirus</taxon>
        <taxon>Pavtokvirus PEp14</taxon>
    </lineage>
</organism>